<feature type="region of interest" description="Disordered" evidence="1">
    <location>
        <begin position="244"/>
        <end position="267"/>
    </location>
</feature>
<reference evidence="2 3" key="1">
    <citation type="journal article" date="2011" name="J. Bacteriol.">
        <title>Whole-genome shotgun sequencing of the sulfur-oxidizing chemoautotroph Tetrathiobacter kashmirensis.</title>
        <authorList>
            <person name="Ghosh W."/>
            <person name="George A."/>
            <person name="Agarwal A."/>
            <person name="Raj P."/>
            <person name="Alam M."/>
            <person name="Pyne P."/>
            <person name="Das Gupta S.K."/>
        </authorList>
    </citation>
    <scope>NUCLEOTIDE SEQUENCE [LARGE SCALE GENOMIC DNA]</scope>
    <source>
        <strain evidence="2 3">WT001</strain>
    </source>
</reference>
<dbReference type="EMBL" id="CP003555">
    <property type="protein sequence ID" value="AFK63892.1"/>
    <property type="molecule type" value="Genomic_DNA"/>
</dbReference>
<dbReference type="RefSeq" id="WP_014751983.1">
    <property type="nucleotide sequence ID" value="NC_017964.1"/>
</dbReference>
<name>I3UFV4_ADVKW</name>
<dbReference type="Proteomes" id="UP000005267">
    <property type="component" value="Chromosome"/>
</dbReference>
<reference evidence="3" key="2">
    <citation type="journal article" date="2013" name="PLoS ONE">
        <title>Genome implosion elicits host-confinement in Alcaligenaceae: evidence from the comparative genomics of Tetrathiobacter kashmirensis, a pathogen in the making.</title>
        <authorList>
            <person name="Ghosh W."/>
            <person name="Alam M."/>
            <person name="Roy C."/>
            <person name="Pyne P."/>
            <person name="George A."/>
            <person name="Chakraborty R."/>
            <person name="Majumder S."/>
            <person name="Agarwal A."/>
            <person name="Chakraborty S."/>
            <person name="Majumdar S."/>
            <person name="Gupta S.K."/>
        </authorList>
    </citation>
    <scope>NUCLEOTIDE SEQUENCE [LARGE SCALE GENOMIC DNA]</scope>
    <source>
        <strain evidence="3">WT001</strain>
    </source>
</reference>
<evidence type="ECO:0000313" key="2">
    <source>
        <dbReference type="EMBL" id="AFK63892.1"/>
    </source>
</evidence>
<organism evidence="2 3">
    <name type="scientific">Advenella kashmirensis (strain DSM 17095 / LMG 22695 / WT001)</name>
    <name type="common">Tetrathiobacter kashmirensis</name>
    <dbReference type="NCBI Taxonomy" id="1036672"/>
    <lineage>
        <taxon>Bacteria</taxon>
        <taxon>Pseudomonadati</taxon>
        <taxon>Pseudomonadota</taxon>
        <taxon>Betaproteobacteria</taxon>
        <taxon>Burkholderiales</taxon>
        <taxon>Alcaligenaceae</taxon>
    </lineage>
</organism>
<dbReference type="HOGENOM" id="CLU_019302_0_0_4"/>
<keyword evidence="3" id="KW-1185">Reference proteome</keyword>
<protein>
    <submittedName>
        <fullName evidence="2">Uncharacterized protein</fullName>
    </submittedName>
</protein>
<evidence type="ECO:0000256" key="1">
    <source>
        <dbReference type="SAM" id="MobiDB-lite"/>
    </source>
</evidence>
<gene>
    <name evidence="2" type="ordered locus">TKWG_20875</name>
</gene>
<proteinExistence type="predicted"/>
<sequence length="590" mass="67022">MMNEEWTLQKKETRRAFSNATWVPLRASAADENGDVREIGFVSDVFACGSVAFPPEHRGLVDERLSWSDIGIGHDVTPYAYKDGYYSSIEQYQYNDKEPIGFNLVFEHPQPVVGGRLWILNPDLVVALRLIKEGTNWVRPEENFVVVAREILDENGKHRLIEIKREFLLDYLAARNLSLRLSYYRQRVENVPLLECGAYANLNDQKEQRDGGRFELRIRSLNDVFGGSWAVFRAWRTDVDEDEDAPVMGAENDGNTSHESSQGHRGGYEGVRVEGEFWRDEWIDHQSQSMRVRADADTNLPQFIVETDGARMLSSKLDDEEIGRWLWFRSSVVTELLNNRGFSLEWYTAETGGILSTCGHKTHFGINSSDLITVYAYDVARLASWEQHIWAAHNVVPEGKVSSELLAAQVKSQPASTHAVEVMLFRSMRMLEARFQEEYGISLFTHDIDDDAAMQQISRFTSKDQASLLRLAKELVRVFSDRLNVRDILKHSGYAEKEKLGSNKLLQYVLAKKVGAEKARQIFAEIAGAYDMRVGDAHPTGSKVADSIKLAGIDQSRSHLRQGEQLIHNFGRSVWLIGRSLFGQPEDPNS</sequence>
<evidence type="ECO:0000313" key="3">
    <source>
        <dbReference type="Proteomes" id="UP000005267"/>
    </source>
</evidence>
<dbReference type="KEGG" id="aka:TKWG_20875"/>
<accession>I3UFV4</accession>
<dbReference type="AlphaFoldDB" id="I3UFV4"/>